<proteinExistence type="predicted"/>
<dbReference type="InterPro" id="IPR036278">
    <property type="entry name" value="Sialidase_sf"/>
</dbReference>
<protein>
    <submittedName>
        <fullName evidence="1">BNR-4 repeat-containing protein</fullName>
    </submittedName>
</protein>
<sequence length="500" mass="57032">MNFVNITQRIYLLLLFLFPILAEGQQQTSRSVHSDARFSEAVLLNQPLDGFKGIWYSNQPSSDEFVYKYSGGLGTYPSNHYPFSVYAKEVDKTFFCYGGANEEGSLIHVVSYFDHKTKKVARPVAVLDKETGDAHDNPVMSMDKEGYIWIFSTSHGVWRPSYIHKSVQPYDISEFKPIEATKLEHGKKVPLDNFSYLQMYYDPNFGFLGLFTHYEQKELRYGKKQSRIISFMTSEDGINWSEWNDIASIEEGHYQTSFYKDGKVATTFNYHPNMESGSGLNYRTNLYYLETNDFGKSWQTIQGERIALPLADIDNKALVKDYTSLGLNVYINDVNFDKDGNPVILYVTSGGYEAGPSNDPRTWNLAHWTGAEWTFSEITTSDNNYDMGSIYVEDNGTWRVIGPTEPGPQAYNTGGEMAMWTSKDEGKSWKKVKSLTSNSMKNHSYARKSVEPHPDFYAFWADGHGREPSGSSLYIATKKGKVFQLPRAMTQDLMKLKLLK</sequence>
<keyword evidence="2" id="KW-1185">Reference proteome</keyword>
<evidence type="ECO:0000313" key="2">
    <source>
        <dbReference type="Proteomes" id="UP001595818"/>
    </source>
</evidence>
<dbReference type="SUPFAM" id="SSF50939">
    <property type="entry name" value="Sialidases"/>
    <property type="match status" value="1"/>
</dbReference>
<accession>A0ABV9SXQ4</accession>
<dbReference type="CDD" id="cd15482">
    <property type="entry name" value="Sialidase_non-viral"/>
    <property type="match status" value="1"/>
</dbReference>
<dbReference type="Pfam" id="PF15892">
    <property type="entry name" value="BNR_4"/>
    <property type="match status" value="1"/>
</dbReference>
<evidence type="ECO:0000313" key="1">
    <source>
        <dbReference type="EMBL" id="MFC4871032.1"/>
    </source>
</evidence>
<reference evidence="2" key="1">
    <citation type="journal article" date="2019" name="Int. J. Syst. Evol. Microbiol.">
        <title>The Global Catalogue of Microorganisms (GCM) 10K type strain sequencing project: providing services to taxonomists for standard genome sequencing and annotation.</title>
        <authorList>
            <consortium name="The Broad Institute Genomics Platform"/>
            <consortium name="The Broad Institute Genome Sequencing Center for Infectious Disease"/>
            <person name="Wu L."/>
            <person name="Ma J."/>
        </authorList>
    </citation>
    <scope>NUCLEOTIDE SEQUENCE [LARGE SCALE GENOMIC DNA]</scope>
    <source>
        <strain evidence="2">CGMCC 4.7466</strain>
    </source>
</reference>
<dbReference type="RefSeq" id="WP_377062126.1">
    <property type="nucleotide sequence ID" value="NZ_JBHSJJ010000002.1"/>
</dbReference>
<organism evidence="1 2">
    <name type="scientific">Negadavirga shengliensis</name>
    <dbReference type="NCBI Taxonomy" id="1389218"/>
    <lineage>
        <taxon>Bacteria</taxon>
        <taxon>Pseudomonadati</taxon>
        <taxon>Bacteroidota</taxon>
        <taxon>Cytophagia</taxon>
        <taxon>Cytophagales</taxon>
        <taxon>Cyclobacteriaceae</taxon>
        <taxon>Negadavirga</taxon>
    </lineage>
</organism>
<gene>
    <name evidence="1" type="ORF">ACFPFU_04995</name>
</gene>
<dbReference type="EMBL" id="JBHSJJ010000002">
    <property type="protein sequence ID" value="MFC4871032.1"/>
    <property type="molecule type" value="Genomic_DNA"/>
</dbReference>
<dbReference type="Proteomes" id="UP001595818">
    <property type="component" value="Unassembled WGS sequence"/>
</dbReference>
<comment type="caution">
    <text evidence="1">The sequence shown here is derived from an EMBL/GenBank/DDBJ whole genome shotgun (WGS) entry which is preliminary data.</text>
</comment>
<name>A0ABV9SXQ4_9BACT</name>